<dbReference type="Pfam" id="PF13505">
    <property type="entry name" value="OMP_b-brl"/>
    <property type="match status" value="1"/>
</dbReference>
<dbReference type="Gene3D" id="2.40.160.20">
    <property type="match status" value="1"/>
</dbReference>
<gene>
    <name evidence="4" type="ORF">EOI86_11880</name>
</gene>
<evidence type="ECO:0000256" key="2">
    <source>
        <dbReference type="SAM" id="SignalP"/>
    </source>
</evidence>
<reference evidence="5" key="1">
    <citation type="submission" date="2019-01" db="EMBL/GenBank/DDBJ databases">
        <title>Gri0909 isolated from a small marine red alga.</title>
        <authorList>
            <person name="Kim J."/>
            <person name="Jeong S.E."/>
            <person name="Jeon C.O."/>
        </authorList>
    </citation>
    <scope>NUCLEOTIDE SEQUENCE [LARGE SCALE GENOMIC DNA]</scope>
    <source>
        <strain evidence="5">Gri0909</strain>
    </source>
</reference>
<feature type="chain" id="PRO_5018754250" evidence="2">
    <location>
        <begin position="24"/>
        <end position="223"/>
    </location>
</feature>
<protein>
    <submittedName>
        <fullName evidence="4">Porin family protein</fullName>
    </submittedName>
</protein>
<evidence type="ECO:0000256" key="1">
    <source>
        <dbReference type="ARBA" id="ARBA00022729"/>
    </source>
</evidence>
<feature type="domain" description="Outer membrane protein beta-barrel" evidence="3">
    <location>
        <begin position="9"/>
        <end position="223"/>
    </location>
</feature>
<feature type="signal peptide" evidence="2">
    <location>
        <begin position="1"/>
        <end position="23"/>
    </location>
</feature>
<dbReference type="AlphaFoldDB" id="A0A3S2W8Q3"/>
<comment type="caution">
    <text evidence="4">The sequence shown here is derived from an EMBL/GenBank/DDBJ whole genome shotgun (WGS) entry which is preliminary data.</text>
</comment>
<dbReference type="InterPro" id="IPR027385">
    <property type="entry name" value="Beta-barrel_OMP"/>
</dbReference>
<keyword evidence="5" id="KW-1185">Reference proteome</keyword>
<evidence type="ECO:0000313" key="4">
    <source>
        <dbReference type="EMBL" id="RVU35945.1"/>
    </source>
</evidence>
<evidence type="ECO:0000259" key="3">
    <source>
        <dbReference type="Pfam" id="PF13505"/>
    </source>
</evidence>
<dbReference type="InterPro" id="IPR011250">
    <property type="entry name" value="OMP/PagP_B-barrel"/>
</dbReference>
<dbReference type="Proteomes" id="UP000287447">
    <property type="component" value="Unassembled WGS sequence"/>
</dbReference>
<evidence type="ECO:0000313" key="5">
    <source>
        <dbReference type="Proteomes" id="UP000287447"/>
    </source>
</evidence>
<name>A0A3S2W8Q3_9PROT</name>
<keyword evidence="1 2" id="KW-0732">Signal</keyword>
<sequence length="223" mass="23937">MIGRLAALAAAVFLAGSVGSAQADQGRAYIGLKGVGSFLSEVEDVTSTGMTAFQVNNGEDLVAGAGGVLGYTFGDVPLRAEFEVGYRFRFDFDARDNGPPTIGYENNLNTTTALVNLAWEIRQFGDDWVPYLGASVGWARNTSEVERNNFTGAITTTENSTDNLALGIMAGFTWYVSDSFGIDLGYRFINLGEVETGTLAGGESFQSDDYTSNEVTLSLNYRF</sequence>
<dbReference type="SUPFAM" id="SSF56925">
    <property type="entry name" value="OMPA-like"/>
    <property type="match status" value="1"/>
</dbReference>
<proteinExistence type="predicted"/>
<accession>A0A3S2W8Q3</accession>
<organism evidence="4 5">
    <name type="scientific">Hwanghaeella grinnelliae</name>
    <dbReference type="NCBI Taxonomy" id="2500179"/>
    <lineage>
        <taxon>Bacteria</taxon>
        <taxon>Pseudomonadati</taxon>
        <taxon>Pseudomonadota</taxon>
        <taxon>Alphaproteobacteria</taxon>
        <taxon>Rhodospirillales</taxon>
        <taxon>Rhodospirillaceae</taxon>
        <taxon>Hwanghaeella</taxon>
    </lineage>
</organism>
<dbReference type="EMBL" id="SADE01000002">
    <property type="protein sequence ID" value="RVU35945.1"/>
    <property type="molecule type" value="Genomic_DNA"/>
</dbReference>
<dbReference type="OrthoDB" id="5643626at2"/>
<dbReference type="RefSeq" id="WP_127765422.1">
    <property type="nucleotide sequence ID" value="NZ_SADE01000002.1"/>
</dbReference>